<name>A0A162GDS2_LACPN</name>
<accession>A0A162GDS2</accession>
<dbReference type="EMBL" id="LUXM01000026">
    <property type="protein sequence ID" value="KZU95437.1"/>
    <property type="molecule type" value="Genomic_DNA"/>
</dbReference>
<organism evidence="1 2">
    <name type="scientific">Lactiplantibacillus plantarum</name>
    <name type="common">Lactobacillus plantarum</name>
    <dbReference type="NCBI Taxonomy" id="1590"/>
    <lineage>
        <taxon>Bacteria</taxon>
        <taxon>Bacillati</taxon>
        <taxon>Bacillota</taxon>
        <taxon>Bacilli</taxon>
        <taxon>Lactobacillales</taxon>
        <taxon>Lactobacillaceae</taxon>
        <taxon>Lactiplantibacillus</taxon>
    </lineage>
</organism>
<dbReference type="PATRIC" id="fig|1590.201.peg.1178"/>
<dbReference type="RefSeq" id="WP_024002955.1">
    <property type="nucleotide sequence ID" value="NZ_JAMQJF010000003.1"/>
</dbReference>
<proteinExistence type="predicted"/>
<evidence type="ECO:0000313" key="2">
    <source>
        <dbReference type="Proteomes" id="UP000076882"/>
    </source>
</evidence>
<evidence type="ECO:0000313" key="1">
    <source>
        <dbReference type="EMBL" id="KZU95437.1"/>
    </source>
</evidence>
<comment type="caution">
    <text evidence="1">The sequence shown here is derived from an EMBL/GenBank/DDBJ whole genome shotgun (WGS) entry which is preliminary data.</text>
</comment>
<dbReference type="Proteomes" id="UP000076882">
    <property type="component" value="Unassembled WGS sequence"/>
</dbReference>
<gene>
    <name evidence="1" type="ORF">Lp19_1391</name>
</gene>
<protein>
    <submittedName>
        <fullName evidence="1">Uncharacterized protein</fullName>
    </submittedName>
</protein>
<sequence length="46" mass="5052">MVPNTFRETARMADERPPSLAQLIGAYFDTGTLNKALGSLSILLRD</sequence>
<dbReference type="AlphaFoldDB" id="A0A162GDS2"/>
<reference evidence="1 2" key="1">
    <citation type="submission" date="2016-03" db="EMBL/GenBank/DDBJ databases">
        <title>Comparative genomics of 54 Lactobacillus plantarum strains reveals genomic uncoupling from niche constraints.</title>
        <authorList>
            <person name="Martino M.E."/>
        </authorList>
    </citation>
    <scope>NUCLEOTIDE SEQUENCE [LARGE SCALE GENOMIC DNA]</scope>
    <source>
        <strain evidence="1 2">19.1</strain>
    </source>
</reference>